<proteinExistence type="predicted"/>
<protein>
    <submittedName>
        <fullName evidence="1">Uncharacterized protein</fullName>
    </submittedName>
</protein>
<accession>A0A8H3EZ82</accession>
<evidence type="ECO:0000313" key="2">
    <source>
        <dbReference type="Proteomes" id="UP000664203"/>
    </source>
</evidence>
<organism evidence="1 2">
    <name type="scientific">Alectoria fallacina</name>
    <dbReference type="NCBI Taxonomy" id="1903189"/>
    <lineage>
        <taxon>Eukaryota</taxon>
        <taxon>Fungi</taxon>
        <taxon>Dikarya</taxon>
        <taxon>Ascomycota</taxon>
        <taxon>Pezizomycotina</taxon>
        <taxon>Lecanoromycetes</taxon>
        <taxon>OSLEUM clade</taxon>
        <taxon>Lecanoromycetidae</taxon>
        <taxon>Lecanorales</taxon>
        <taxon>Lecanorineae</taxon>
        <taxon>Parmeliaceae</taxon>
        <taxon>Alectoria</taxon>
    </lineage>
</organism>
<dbReference type="AlphaFoldDB" id="A0A8H3EZ82"/>
<comment type="caution">
    <text evidence="1">The sequence shown here is derived from an EMBL/GenBank/DDBJ whole genome shotgun (WGS) entry which is preliminary data.</text>
</comment>
<dbReference type="EMBL" id="CAJPDR010000048">
    <property type="protein sequence ID" value="CAF9911511.1"/>
    <property type="molecule type" value="Genomic_DNA"/>
</dbReference>
<name>A0A8H3EZ82_9LECA</name>
<keyword evidence="2" id="KW-1185">Reference proteome</keyword>
<gene>
    <name evidence="1" type="ORF">ALECFALPRED_007345</name>
</gene>
<sequence length="52" mass="5627">MATTLMTTAPMPGHDYHIHTTTPITTTPMATIPMATTPMPGISTLYTKMANY</sequence>
<evidence type="ECO:0000313" key="1">
    <source>
        <dbReference type="EMBL" id="CAF9911511.1"/>
    </source>
</evidence>
<reference evidence="1" key="1">
    <citation type="submission" date="2021-03" db="EMBL/GenBank/DDBJ databases">
        <authorList>
            <person name="Tagirdzhanova G."/>
        </authorList>
    </citation>
    <scope>NUCLEOTIDE SEQUENCE</scope>
</reference>
<dbReference type="Proteomes" id="UP000664203">
    <property type="component" value="Unassembled WGS sequence"/>
</dbReference>